<reference evidence="4" key="1">
    <citation type="submission" date="2025-08" db="UniProtKB">
        <authorList>
            <consortium name="RefSeq"/>
        </authorList>
    </citation>
    <scope>IDENTIFICATION</scope>
</reference>
<feature type="compositionally biased region" description="Basic residues" evidence="1">
    <location>
        <begin position="72"/>
        <end position="85"/>
    </location>
</feature>
<keyword evidence="3" id="KW-1185">Reference proteome</keyword>
<dbReference type="Proteomes" id="UP000504607">
    <property type="component" value="Chromosome 3"/>
</dbReference>
<keyword evidence="2" id="KW-0732">Signal</keyword>
<accession>A0A8N4F1L3</accession>
<name>A0A8N4F1L3_ELAGV</name>
<evidence type="ECO:0000256" key="1">
    <source>
        <dbReference type="SAM" id="MobiDB-lite"/>
    </source>
</evidence>
<feature type="compositionally biased region" description="Basic and acidic residues" evidence="1">
    <location>
        <begin position="86"/>
        <end position="104"/>
    </location>
</feature>
<evidence type="ECO:0000313" key="3">
    <source>
        <dbReference type="Proteomes" id="UP000504607"/>
    </source>
</evidence>
<feature type="compositionally biased region" description="Basic residues" evidence="1">
    <location>
        <begin position="138"/>
        <end position="156"/>
    </location>
</feature>
<feature type="compositionally biased region" description="Basic and acidic residues" evidence="1">
    <location>
        <begin position="61"/>
        <end position="71"/>
    </location>
</feature>
<feature type="region of interest" description="Disordered" evidence="1">
    <location>
        <begin position="137"/>
        <end position="170"/>
    </location>
</feature>
<feature type="signal peptide" evidence="2">
    <location>
        <begin position="1"/>
        <end position="18"/>
    </location>
</feature>
<proteinExistence type="predicted"/>
<protein>
    <submittedName>
        <fullName evidence="4">Uncharacterized protein LOC105042078 isoform X1</fullName>
    </submittedName>
</protein>
<organism evidence="3 4">
    <name type="scientific">Elaeis guineensis var. tenera</name>
    <name type="common">Oil palm</name>
    <dbReference type="NCBI Taxonomy" id="51953"/>
    <lineage>
        <taxon>Eukaryota</taxon>
        <taxon>Viridiplantae</taxon>
        <taxon>Streptophyta</taxon>
        <taxon>Embryophyta</taxon>
        <taxon>Tracheophyta</taxon>
        <taxon>Spermatophyta</taxon>
        <taxon>Magnoliopsida</taxon>
        <taxon>Liliopsida</taxon>
        <taxon>Arecaceae</taxon>
        <taxon>Arecoideae</taxon>
        <taxon>Cocoseae</taxon>
        <taxon>Elaeidinae</taxon>
        <taxon>Elaeis</taxon>
    </lineage>
</organism>
<evidence type="ECO:0000313" key="4">
    <source>
        <dbReference type="RefSeq" id="XP_029119463.1"/>
    </source>
</evidence>
<dbReference type="AlphaFoldDB" id="A0A8N4F1L3"/>
<dbReference type="OrthoDB" id="5390at2759"/>
<gene>
    <name evidence="4" type="primary">LOC105042078</name>
</gene>
<dbReference type="RefSeq" id="XP_029119463.1">
    <property type="nucleotide sequence ID" value="XM_029263630.1"/>
</dbReference>
<feature type="chain" id="PRO_5035426682" evidence="2">
    <location>
        <begin position="19"/>
        <end position="217"/>
    </location>
</feature>
<evidence type="ECO:0000256" key="2">
    <source>
        <dbReference type="SAM" id="SignalP"/>
    </source>
</evidence>
<sequence>MIVVFFFLLFLDKKDARAAKGRKRPPVKLKKRKLKKTGGFVETAEVDSIFLESERNLRILEEHKPTKPDKEKKKHKLATLKKRREQRNDVDARSDDQLPHKDEQCMDQINSCRTVGNDSEAKSNIIDSAGFKEANMGRKNKIKKVKKAGKSKKKDLHVHPEESKLEENRNEIDPAKFDEISSLDEDCSRGMKIKIQCISFKLLHLIVPELASKGKER</sequence>
<feature type="compositionally biased region" description="Basic and acidic residues" evidence="1">
    <location>
        <begin position="157"/>
        <end position="170"/>
    </location>
</feature>
<feature type="region of interest" description="Disordered" evidence="1">
    <location>
        <begin position="61"/>
        <end position="104"/>
    </location>
</feature>